<keyword evidence="3" id="KW-1185">Reference proteome</keyword>
<reference evidence="2" key="1">
    <citation type="submission" date="2023-07" db="EMBL/GenBank/DDBJ databases">
        <title>draft genome sequence of fig (Ficus carica).</title>
        <authorList>
            <person name="Takahashi T."/>
            <person name="Nishimura K."/>
        </authorList>
    </citation>
    <scope>NUCLEOTIDE SEQUENCE</scope>
</reference>
<dbReference type="EMBL" id="BTGU01000046">
    <property type="protein sequence ID" value="GMN53431.1"/>
    <property type="molecule type" value="Genomic_DNA"/>
</dbReference>
<evidence type="ECO:0000256" key="1">
    <source>
        <dbReference type="SAM" id="MobiDB-lite"/>
    </source>
</evidence>
<evidence type="ECO:0000313" key="2">
    <source>
        <dbReference type="EMBL" id="GMN53431.1"/>
    </source>
</evidence>
<name>A0AA88AVZ1_FICCA</name>
<feature type="region of interest" description="Disordered" evidence="1">
    <location>
        <begin position="33"/>
        <end position="68"/>
    </location>
</feature>
<evidence type="ECO:0000313" key="3">
    <source>
        <dbReference type="Proteomes" id="UP001187192"/>
    </source>
</evidence>
<comment type="caution">
    <text evidence="2">The sequence shown here is derived from an EMBL/GenBank/DDBJ whole genome shotgun (WGS) entry which is preliminary data.</text>
</comment>
<organism evidence="2 3">
    <name type="scientific">Ficus carica</name>
    <name type="common">Common fig</name>
    <dbReference type="NCBI Taxonomy" id="3494"/>
    <lineage>
        <taxon>Eukaryota</taxon>
        <taxon>Viridiplantae</taxon>
        <taxon>Streptophyta</taxon>
        <taxon>Embryophyta</taxon>
        <taxon>Tracheophyta</taxon>
        <taxon>Spermatophyta</taxon>
        <taxon>Magnoliopsida</taxon>
        <taxon>eudicotyledons</taxon>
        <taxon>Gunneridae</taxon>
        <taxon>Pentapetalae</taxon>
        <taxon>rosids</taxon>
        <taxon>fabids</taxon>
        <taxon>Rosales</taxon>
        <taxon>Moraceae</taxon>
        <taxon>Ficeae</taxon>
        <taxon>Ficus</taxon>
    </lineage>
</organism>
<accession>A0AA88AVZ1</accession>
<dbReference type="Proteomes" id="UP001187192">
    <property type="component" value="Unassembled WGS sequence"/>
</dbReference>
<dbReference type="AlphaFoldDB" id="A0AA88AVZ1"/>
<sequence>MHIALTITHEAFKETYAATVYPLGNPSTWEVPDELQGMHVDPPSPKNPTGRPENYKNTVTRRESHQEKMFKMRKIRTQPPNMQI</sequence>
<gene>
    <name evidence="2" type="ORF">TIFTF001_022560</name>
</gene>
<proteinExistence type="predicted"/>
<protein>
    <submittedName>
        <fullName evidence="2">Uncharacterized protein</fullName>
    </submittedName>
</protein>